<proteinExistence type="predicted"/>
<evidence type="ECO:0000313" key="1">
    <source>
        <dbReference type="EMBL" id="CAH8246126.1"/>
    </source>
</evidence>
<keyword evidence="2" id="KW-1185">Reference proteome</keyword>
<dbReference type="EMBL" id="CALYLO010000004">
    <property type="protein sequence ID" value="CAH8246126.1"/>
    <property type="molecule type" value="Genomic_DNA"/>
</dbReference>
<sequence length="51" mass="6252">MDWFITIKRYYDMRIYKLDPNDPMYVGKFCEFGKITQEQYEAITGEPYNTK</sequence>
<name>A0ABN8U4W4_9BACL</name>
<organism evidence="1 2">
    <name type="scientific">Paenibacillus melissococcoides</name>
    <dbReference type="NCBI Taxonomy" id="2912268"/>
    <lineage>
        <taxon>Bacteria</taxon>
        <taxon>Bacillati</taxon>
        <taxon>Bacillota</taxon>
        <taxon>Bacilli</taxon>
        <taxon>Bacillales</taxon>
        <taxon>Paenibacillaceae</taxon>
        <taxon>Paenibacillus</taxon>
    </lineage>
</organism>
<comment type="caution">
    <text evidence="1">The sequence shown here is derived from an EMBL/GenBank/DDBJ whole genome shotgun (WGS) entry which is preliminary data.</text>
</comment>
<dbReference type="Proteomes" id="UP001154322">
    <property type="component" value="Unassembled WGS sequence"/>
</dbReference>
<protein>
    <submittedName>
        <fullName evidence="1">XkdX family protein</fullName>
    </submittedName>
</protein>
<dbReference type="InterPro" id="IPR010022">
    <property type="entry name" value="XkdX"/>
</dbReference>
<evidence type="ECO:0000313" key="2">
    <source>
        <dbReference type="Proteomes" id="UP001154322"/>
    </source>
</evidence>
<reference evidence="1" key="1">
    <citation type="submission" date="2022-06" db="EMBL/GenBank/DDBJ databases">
        <authorList>
            <person name="Dietemann V."/>
            <person name="Ory F."/>
            <person name="Dainat B."/>
            <person name="Oberhansli S."/>
        </authorList>
    </citation>
    <scope>NUCLEOTIDE SEQUENCE</scope>
    <source>
        <strain evidence="1">Ena-SAMPLE-TAB-26-04-2022-14:26:32:270-5432</strain>
    </source>
</reference>
<gene>
    <name evidence="1" type="ORF">WJ0W_003363</name>
</gene>
<dbReference type="Pfam" id="PF09693">
    <property type="entry name" value="Phage_XkdX"/>
    <property type="match status" value="1"/>
</dbReference>
<dbReference type="NCBIfam" id="TIGR01669">
    <property type="entry name" value="phage_XkdX"/>
    <property type="match status" value="1"/>
</dbReference>
<dbReference type="RefSeq" id="WP_213431026.1">
    <property type="nucleotide sequence ID" value="NZ_AP031286.1"/>
</dbReference>
<accession>A0ABN8U4W4</accession>